<organism evidence="1 2">
    <name type="scientific">Panagrolaimus sp. JU765</name>
    <dbReference type="NCBI Taxonomy" id="591449"/>
    <lineage>
        <taxon>Eukaryota</taxon>
        <taxon>Metazoa</taxon>
        <taxon>Ecdysozoa</taxon>
        <taxon>Nematoda</taxon>
        <taxon>Chromadorea</taxon>
        <taxon>Rhabditida</taxon>
        <taxon>Tylenchina</taxon>
        <taxon>Panagrolaimomorpha</taxon>
        <taxon>Panagrolaimoidea</taxon>
        <taxon>Panagrolaimidae</taxon>
        <taxon>Panagrolaimus</taxon>
    </lineage>
</organism>
<protein>
    <submittedName>
        <fullName evidence="2">Uncharacterized protein</fullName>
    </submittedName>
</protein>
<sequence>MPAGEKPKSSITQFLLDLWRQPFSAPSGNYGLYSGIDEKRSSSMYEIGTNYVNSTNEPYQKMVCQLTHSNNNLLHENERLHRHIQQIELTMRETIEQLNSVYYTLFRNGISTINFQNGEQLHLSQFRGQLLNFVKSGENNQRGSLTKINNGISTIRERKMLEKTNDLSSESSSSGNGSVDQDELKTAMLKCITKSKYNNDLDDFVNWLNDSGVQSARFENERKSRSLEEHMQESLRIRQPLQRSACVDRARSESELTENSSPTETSSSNSVQRQESFNRQQSNGSTKSKALRMRAQSVAVGKVNNIFGSRRTSSIVRQNTEQRSNSQRKSLANLASLRTSNNRQPRRNLI</sequence>
<dbReference type="WBParaSite" id="JU765_v2.g18460.t1">
    <property type="protein sequence ID" value="JU765_v2.g18460.t1"/>
    <property type="gene ID" value="JU765_v2.g18460"/>
</dbReference>
<accession>A0AC34QQR3</accession>
<evidence type="ECO:0000313" key="1">
    <source>
        <dbReference type="Proteomes" id="UP000887576"/>
    </source>
</evidence>
<proteinExistence type="predicted"/>
<dbReference type="Proteomes" id="UP000887576">
    <property type="component" value="Unplaced"/>
</dbReference>
<name>A0AC34QQR3_9BILA</name>
<evidence type="ECO:0000313" key="2">
    <source>
        <dbReference type="WBParaSite" id="JU765_v2.g18460.t1"/>
    </source>
</evidence>
<reference evidence="2" key="1">
    <citation type="submission" date="2022-11" db="UniProtKB">
        <authorList>
            <consortium name="WormBaseParasite"/>
        </authorList>
    </citation>
    <scope>IDENTIFICATION</scope>
</reference>